<dbReference type="InterPro" id="IPR052880">
    <property type="entry name" value="NRL-Serpentine_Class_Gamma"/>
</dbReference>
<dbReference type="GeneID" id="189847"/>
<dbReference type="EMBL" id="BX284604">
    <property type="protein sequence ID" value="CCD74048.1"/>
    <property type="molecule type" value="Genomic_DNA"/>
</dbReference>
<keyword evidence="4 6" id="KW-1133">Transmembrane helix</keyword>
<evidence type="ECO:0000313" key="9">
    <source>
        <dbReference type="WormBase" id="Y43B11AR.2"/>
    </source>
</evidence>
<dbReference type="RefSeq" id="NP_501100.2">
    <property type="nucleotide sequence ID" value="NM_068699.3"/>
</dbReference>
<evidence type="ECO:0000256" key="2">
    <source>
        <dbReference type="ARBA" id="ARBA00005692"/>
    </source>
</evidence>
<dbReference type="FunCoup" id="Q9N3X5">
    <property type="interactions" value="15"/>
</dbReference>
<keyword evidence="5 6" id="KW-0472">Membrane</keyword>
<evidence type="ECO:0000256" key="1">
    <source>
        <dbReference type="ARBA" id="ARBA00004141"/>
    </source>
</evidence>
<evidence type="ECO:0000256" key="6">
    <source>
        <dbReference type="RuleBase" id="RU280813"/>
    </source>
</evidence>
<evidence type="ECO:0000313" key="8">
    <source>
        <dbReference type="Proteomes" id="UP000001940"/>
    </source>
</evidence>
<dbReference type="PANTHER" id="PTHR31114:SF4">
    <property type="entry name" value="SERPENTINE RECEPTOR CLASS GAMMA-RELATED"/>
    <property type="match status" value="1"/>
</dbReference>
<accession>Q9N3X5</accession>
<sequence length="300" mass="35335">MLPLTKIWLCYGIFSVFLMIFMIILLSVSKHFTYSFYRVITMDIILNLLCWINTWPNRMVFREDGLEFALAIYETYDKIIDICYLLQNVFLHIQSLSSICICFHRLSTALFENSNKFWNRYYLLIYAFLVIYSFLAVQLLNRAPIKFNYEQKMFYSEILTKDQYIAIGIYLRYFIGGYLLAIIIIASSTLYQVRKRFVTHDNLHKDLLRKMSLIAFSHTSIYGMLLVWQTASMYIHYGDVLNLMMTLSDMVSFSMAYILLIFDGNVRSVIKSKLPISKMVRGRVSDIQSSQNNISRVIVE</sequence>
<proteinExistence type="inferred from homology"/>
<dbReference type="KEGG" id="cel:CELE_Y43B11AR.2"/>
<dbReference type="GO" id="GO:0007606">
    <property type="term" value="P:sensory perception of chemical stimulus"/>
    <property type="evidence" value="ECO:0007669"/>
    <property type="project" value="UniProtKB-UniRule"/>
</dbReference>
<dbReference type="GO" id="GO:0016020">
    <property type="term" value="C:membrane"/>
    <property type="evidence" value="ECO:0007669"/>
    <property type="project" value="UniProtKB-SubCell"/>
</dbReference>
<comment type="caution">
    <text evidence="6">Lacks conserved residue(s) required for the propagation of feature annotation.</text>
</comment>
<dbReference type="AGR" id="WB:WBGene00005207"/>
<dbReference type="GO" id="GO:0004888">
    <property type="term" value="F:transmembrane signaling receptor activity"/>
    <property type="evidence" value="ECO:0007669"/>
    <property type="project" value="InterPro"/>
</dbReference>
<evidence type="ECO:0000256" key="5">
    <source>
        <dbReference type="ARBA" id="ARBA00023136"/>
    </source>
</evidence>
<keyword evidence="7" id="KW-0675">Receptor</keyword>
<name>Q9N3X5_CAEEL</name>
<feature type="transmembrane region" description="Helical" evidence="6">
    <location>
        <begin position="207"/>
        <end position="228"/>
    </location>
</feature>
<feature type="transmembrane region" description="Helical" evidence="6">
    <location>
        <begin position="164"/>
        <end position="186"/>
    </location>
</feature>
<evidence type="ECO:0000313" key="7">
    <source>
        <dbReference type="EMBL" id="CCD74048.1"/>
    </source>
</evidence>
<dbReference type="OMA" id="TWPNRMV"/>
<dbReference type="HOGENOM" id="CLU_076972_1_0_1"/>
<dbReference type="UCSC" id="Y43B11AR.2">
    <property type="organism name" value="c. elegans"/>
</dbReference>
<dbReference type="InterPro" id="IPR000609">
    <property type="entry name" value="7TM_GPCR_serpentine_rcpt_Srg"/>
</dbReference>
<dbReference type="SMR" id="Q9N3X5"/>
<dbReference type="Proteomes" id="UP000001940">
    <property type="component" value="Chromosome IV"/>
</dbReference>
<organism evidence="7 8">
    <name type="scientific">Caenorhabditis elegans</name>
    <dbReference type="NCBI Taxonomy" id="6239"/>
    <lineage>
        <taxon>Eukaryota</taxon>
        <taxon>Metazoa</taxon>
        <taxon>Ecdysozoa</taxon>
        <taxon>Nematoda</taxon>
        <taxon>Chromadorea</taxon>
        <taxon>Rhabditida</taxon>
        <taxon>Rhabditina</taxon>
        <taxon>Rhabditomorpha</taxon>
        <taxon>Rhabditoidea</taxon>
        <taxon>Rhabditidae</taxon>
        <taxon>Peloderinae</taxon>
        <taxon>Caenorhabditis</taxon>
    </lineage>
</organism>
<dbReference type="CTD" id="189847"/>
<dbReference type="PhylomeDB" id="Q9N3X5"/>
<reference evidence="7 8" key="1">
    <citation type="journal article" date="1998" name="Science">
        <title>Genome sequence of the nematode C. elegans: a platform for investigating biology.</title>
        <authorList>
            <consortium name="The C. elegans sequencing consortium"/>
            <person name="Sulson J.E."/>
            <person name="Waterston R."/>
        </authorList>
    </citation>
    <scope>NUCLEOTIDE SEQUENCE [LARGE SCALE GENOMIC DNA]</scope>
    <source>
        <strain evidence="7 8">Bristol N2</strain>
    </source>
</reference>
<evidence type="ECO:0000256" key="4">
    <source>
        <dbReference type="ARBA" id="ARBA00022989"/>
    </source>
</evidence>
<dbReference type="PANTHER" id="PTHR31114">
    <property type="entry name" value="SERPENTINE RECEPTOR CLASS GAMMA"/>
    <property type="match status" value="1"/>
</dbReference>
<comment type="similarity">
    <text evidence="2 6">Belongs to the nematode receptor-like protein srg family.</text>
</comment>
<protein>
    <recommendedName>
        <fullName evidence="6">Serpentine receptor class gamma</fullName>
    </recommendedName>
</protein>
<dbReference type="InParanoid" id="Q9N3X5"/>
<comment type="subcellular location">
    <subcellularLocation>
        <location evidence="1">Membrane</location>
        <topology evidence="1">Multi-pass membrane protein</topology>
    </subcellularLocation>
</comment>
<feature type="transmembrane region" description="Helical" evidence="6">
    <location>
        <begin position="121"/>
        <end position="140"/>
    </location>
</feature>
<dbReference type="OrthoDB" id="5864551at2759"/>
<dbReference type="PaxDb" id="6239-Y43B11AR.2"/>
<keyword evidence="3 6" id="KW-0812">Transmembrane</keyword>
<dbReference type="eggNOG" id="ENOG502TGR7">
    <property type="taxonomic scope" value="Eukaryota"/>
</dbReference>
<dbReference type="Pfam" id="PF02118">
    <property type="entry name" value="Srg"/>
    <property type="match status" value="1"/>
</dbReference>
<feature type="transmembrane region" description="Helical" evidence="6">
    <location>
        <begin position="240"/>
        <end position="262"/>
    </location>
</feature>
<gene>
    <name evidence="7 9" type="primary">srg-50</name>
    <name evidence="7" type="ORF">CELE_Y43B11AR.2</name>
    <name evidence="9" type="ORF">Y43B11AR.2</name>
</gene>
<evidence type="ECO:0000256" key="3">
    <source>
        <dbReference type="ARBA" id="ARBA00022692"/>
    </source>
</evidence>
<feature type="transmembrane region" description="Helical" evidence="6">
    <location>
        <begin position="34"/>
        <end position="52"/>
    </location>
</feature>
<keyword evidence="8" id="KW-1185">Reference proteome</keyword>
<feature type="transmembrane region" description="Helical" evidence="6">
    <location>
        <begin position="7"/>
        <end position="28"/>
    </location>
</feature>
<dbReference type="AlphaFoldDB" id="Q9N3X5"/>
<dbReference type="WormBase" id="Y43B11AR.2">
    <property type="protein sequence ID" value="CE33338"/>
    <property type="gene ID" value="WBGene00005207"/>
    <property type="gene designation" value="srg-50"/>
</dbReference>